<dbReference type="Gramene" id="rna35763">
    <property type="protein sequence ID" value="RHN51339.1"/>
    <property type="gene ID" value="gene35763"/>
</dbReference>
<dbReference type="InterPro" id="IPR036047">
    <property type="entry name" value="F-box-like_dom_sf"/>
</dbReference>
<dbReference type="Pfam" id="PF06552">
    <property type="entry name" value="TOM20_plant"/>
    <property type="match status" value="1"/>
</dbReference>
<dbReference type="InterPro" id="IPR055294">
    <property type="entry name" value="FBL60-like"/>
</dbReference>
<evidence type="ECO:0000259" key="2">
    <source>
        <dbReference type="PROSITE" id="PS50181"/>
    </source>
</evidence>
<dbReference type="InterPro" id="IPR001810">
    <property type="entry name" value="F-box_dom"/>
</dbReference>
<dbReference type="SUPFAM" id="SSF81383">
    <property type="entry name" value="F-box domain"/>
    <property type="match status" value="1"/>
</dbReference>
<dbReference type="InterPro" id="IPR011990">
    <property type="entry name" value="TPR-like_helical_dom_sf"/>
</dbReference>
<comment type="caution">
    <text evidence="3">The sequence shown here is derived from an EMBL/GenBank/DDBJ whole genome shotgun (WGS) entry which is preliminary data.</text>
</comment>
<organism evidence="3">
    <name type="scientific">Medicago truncatula</name>
    <name type="common">Barrel medic</name>
    <name type="synonym">Medicago tribuloides</name>
    <dbReference type="NCBI Taxonomy" id="3880"/>
    <lineage>
        <taxon>Eukaryota</taxon>
        <taxon>Viridiplantae</taxon>
        <taxon>Streptophyta</taxon>
        <taxon>Embryophyta</taxon>
        <taxon>Tracheophyta</taxon>
        <taxon>Spermatophyta</taxon>
        <taxon>Magnoliopsida</taxon>
        <taxon>eudicotyledons</taxon>
        <taxon>Gunneridae</taxon>
        <taxon>Pentapetalae</taxon>
        <taxon>rosids</taxon>
        <taxon>fabids</taxon>
        <taxon>Fabales</taxon>
        <taxon>Fabaceae</taxon>
        <taxon>Papilionoideae</taxon>
        <taxon>50 kb inversion clade</taxon>
        <taxon>NPAAA clade</taxon>
        <taxon>Hologalegina</taxon>
        <taxon>IRL clade</taxon>
        <taxon>Trifolieae</taxon>
        <taxon>Medicago</taxon>
    </lineage>
</organism>
<evidence type="ECO:0000256" key="1">
    <source>
        <dbReference type="SAM" id="MobiDB-lite"/>
    </source>
</evidence>
<dbReference type="Gene3D" id="3.80.10.10">
    <property type="entry name" value="Ribonuclease Inhibitor"/>
    <property type="match status" value="1"/>
</dbReference>
<dbReference type="InterPro" id="IPR032675">
    <property type="entry name" value="LRR_dom_sf"/>
</dbReference>
<protein>
    <submittedName>
        <fullName evidence="3">Putative F-box domain, FBD domain, plant specific mitochondrial import receptor subunit TOM20</fullName>
    </submittedName>
</protein>
<dbReference type="InterPro" id="IPR006566">
    <property type="entry name" value="FBD"/>
</dbReference>
<dbReference type="Gene3D" id="1.20.1280.50">
    <property type="match status" value="1"/>
</dbReference>
<dbReference type="Proteomes" id="UP000265566">
    <property type="component" value="Chromosome 6"/>
</dbReference>
<dbReference type="Pfam" id="PF00646">
    <property type="entry name" value="F-box"/>
    <property type="match status" value="1"/>
</dbReference>
<dbReference type="Pfam" id="PF08387">
    <property type="entry name" value="FBD"/>
    <property type="match status" value="1"/>
</dbReference>
<dbReference type="Gene3D" id="1.25.40.10">
    <property type="entry name" value="Tetratricopeptide repeat domain"/>
    <property type="match status" value="1"/>
</dbReference>
<dbReference type="SUPFAM" id="SSF48452">
    <property type="entry name" value="TPR-like"/>
    <property type="match status" value="1"/>
</dbReference>
<dbReference type="CDD" id="cd22160">
    <property type="entry name" value="F-box_AtFBL13-like"/>
    <property type="match status" value="1"/>
</dbReference>
<dbReference type="PANTHER" id="PTHR31293:SF12">
    <property type="entry name" value="RNI-LIKE SUPERFAMILY PROTEIN"/>
    <property type="match status" value="1"/>
</dbReference>
<name>A0A396HDG5_MEDTR</name>
<dbReference type="SMART" id="SM00579">
    <property type="entry name" value="FBD"/>
    <property type="match status" value="1"/>
</dbReference>
<evidence type="ECO:0000313" key="3">
    <source>
        <dbReference type="EMBL" id="RHN51339.1"/>
    </source>
</evidence>
<dbReference type="PANTHER" id="PTHR31293">
    <property type="entry name" value="RNI-LIKE SUPERFAMILY PROTEIN"/>
    <property type="match status" value="1"/>
</dbReference>
<dbReference type="SMART" id="SM00256">
    <property type="entry name" value="FBOX"/>
    <property type="match status" value="1"/>
</dbReference>
<dbReference type="PROSITE" id="PS50181">
    <property type="entry name" value="FBOX"/>
    <property type="match status" value="1"/>
</dbReference>
<dbReference type="InterPro" id="IPR053781">
    <property type="entry name" value="F-box_AtFBL13-like"/>
</dbReference>
<feature type="domain" description="F-box" evidence="2">
    <location>
        <begin position="210"/>
        <end position="263"/>
    </location>
</feature>
<dbReference type="EMBL" id="PSQE01000006">
    <property type="protein sequence ID" value="RHN51339.1"/>
    <property type="molecule type" value="Genomic_DNA"/>
</dbReference>
<dbReference type="SUPFAM" id="SSF52058">
    <property type="entry name" value="L domain-like"/>
    <property type="match status" value="1"/>
</dbReference>
<proteinExistence type="predicted"/>
<reference evidence="3" key="1">
    <citation type="journal article" date="2018" name="Nat. Plants">
        <title>Whole-genome landscape of Medicago truncatula symbiotic genes.</title>
        <authorList>
            <person name="Pecrix Y."/>
            <person name="Gamas P."/>
            <person name="Carrere S."/>
        </authorList>
    </citation>
    <scope>NUCLEOTIDE SEQUENCE</scope>
    <source>
        <tissue evidence="3">Leaves</tissue>
    </source>
</reference>
<keyword evidence="3" id="KW-0675">Receptor</keyword>
<sequence>MDYPLRKFKFHLPMKHECILAEQRYNKNPHDAENLTRWGVALLRLSQAHSFPDSLHTIQVSISKLEEAFSLNPNNPDVHWLLGMALTMQALLTPDSHDAKLHFDSADVYFKRAFRQDPSDPTYQISLELPDTKVVYVGQCILSCLLLYDVAFSLKKSLTYSYTFFKDHEQHPKIVNHGLGQQSKGSSSATKVPRRSPEPFLPSQESRAAMDRISGLPDELLCHILSFLPTKFAFTTTLLSKRWTPLFYSLPVLRFDDNKFKDFQTYDRFYSFLNNLMIHPLSINQAHPLKTFRFKQCYYSHRLNLFSRSKDIHNINTWVEVTIRIPREKDIHIINTLLEVAIQRRVEKFDLKLCFHTLKPIIFISKTLTILKLLMLKVGNDTSCVNLPSLKSLKLNRVRFENWNDYINFLSSCPNLEDLRLKSIHCRKLDKNNASKTVFQKSLALSKLVRLCIGSTDDFFKVISNFSNLIHIKLWLSPLHCWDDVVKLLRLCPKLQILYIKTFSRTTSTKEWTCPLSVLECVSYHLKSCTISTSSLTDWANDIRYVQYILRNARLLQDMTINFNGVSYEGMVLEKCQIIEELSSCPMISPGCKLSFDFFRRSLYR</sequence>
<feature type="region of interest" description="Disordered" evidence="1">
    <location>
        <begin position="176"/>
        <end position="207"/>
    </location>
</feature>
<dbReference type="AlphaFoldDB" id="A0A396HDG5"/>
<gene>
    <name evidence="3" type="ORF">MtrunA17_Chr6g0467501</name>
</gene>
<accession>A0A396HDG5</accession>
<feature type="compositionally biased region" description="Polar residues" evidence="1">
    <location>
        <begin position="179"/>
        <end position="190"/>
    </location>
</feature>